<accession>A0AAE3U065</accession>
<sequence length="162" mass="18716">MNKDRPPELRSLRARILTRLVHGYFSLSRGMTVGVRAACFDDRGRIFLVRHGYVPGWYMPGGGVERFETAEQALEKELKEEGNLEITGRPQLFHVYYNRKVSKRDHVLFYKVAVHQTAPRLPDREIVESGFFDPDRLPPGTTAATRRRLDELRGTAEPDAYW</sequence>
<name>A0AAE3U065_9HYPH</name>
<keyword evidence="5" id="KW-1185">Reference proteome</keyword>
<comment type="cofactor">
    <cofactor evidence="1">
        <name>Mg(2+)</name>
        <dbReference type="ChEBI" id="CHEBI:18420"/>
    </cofactor>
</comment>
<comment type="caution">
    <text evidence="4">The sequence shown here is derived from an EMBL/GenBank/DDBJ whole genome shotgun (WGS) entry which is preliminary data.</text>
</comment>
<evidence type="ECO:0000256" key="2">
    <source>
        <dbReference type="ARBA" id="ARBA00022801"/>
    </source>
</evidence>
<keyword evidence="2" id="KW-0378">Hydrolase</keyword>
<dbReference type="Gene3D" id="3.90.79.10">
    <property type="entry name" value="Nucleoside Triphosphate Pyrophosphohydrolase"/>
    <property type="match status" value="1"/>
</dbReference>
<reference evidence="4" key="1">
    <citation type="submission" date="2022-03" db="EMBL/GenBank/DDBJ databases">
        <title>Fererhizobium litorale gen. nov., sp. nov., isolated from sandy sediments of the Sea of Japan seashore.</title>
        <authorList>
            <person name="Romanenko L."/>
            <person name="Kurilenko V."/>
            <person name="Otstavnykh N."/>
            <person name="Svetashev V."/>
            <person name="Tekutyeva L."/>
            <person name="Isaeva M."/>
            <person name="Mikhailov V."/>
        </authorList>
    </citation>
    <scope>NUCLEOTIDE SEQUENCE</scope>
    <source>
        <strain evidence="4">KMM 9576</strain>
    </source>
</reference>
<organism evidence="4 5">
    <name type="scientific">Ferirhizobium litorale</name>
    <dbReference type="NCBI Taxonomy" id="2927786"/>
    <lineage>
        <taxon>Bacteria</taxon>
        <taxon>Pseudomonadati</taxon>
        <taxon>Pseudomonadota</taxon>
        <taxon>Alphaproteobacteria</taxon>
        <taxon>Hyphomicrobiales</taxon>
        <taxon>Rhizobiaceae</taxon>
        <taxon>Ferirhizobium</taxon>
    </lineage>
</organism>
<protein>
    <submittedName>
        <fullName evidence="4">NUDIX domain-containing protein</fullName>
    </submittedName>
</protein>
<dbReference type="EMBL" id="JALDYZ010000001">
    <property type="protein sequence ID" value="MDI7920996.1"/>
    <property type="molecule type" value="Genomic_DNA"/>
</dbReference>
<evidence type="ECO:0000313" key="4">
    <source>
        <dbReference type="EMBL" id="MDI7920996.1"/>
    </source>
</evidence>
<dbReference type="RefSeq" id="WP_311785152.1">
    <property type="nucleotide sequence ID" value="NZ_JALDYY010000001.1"/>
</dbReference>
<evidence type="ECO:0000256" key="1">
    <source>
        <dbReference type="ARBA" id="ARBA00001946"/>
    </source>
</evidence>
<evidence type="ECO:0000313" key="5">
    <source>
        <dbReference type="Proteomes" id="UP001161580"/>
    </source>
</evidence>
<evidence type="ECO:0000259" key="3">
    <source>
        <dbReference type="PROSITE" id="PS51462"/>
    </source>
</evidence>
<proteinExistence type="predicted"/>
<dbReference type="SUPFAM" id="SSF55811">
    <property type="entry name" value="Nudix"/>
    <property type="match status" value="1"/>
</dbReference>
<dbReference type="InterPro" id="IPR015797">
    <property type="entry name" value="NUDIX_hydrolase-like_dom_sf"/>
</dbReference>
<dbReference type="PANTHER" id="PTHR43046">
    <property type="entry name" value="GDP-MANNOSE MANNOSYL HYDROLASE"/>
    <property type="match status" value="1"/>
</dbReference>
<dbReference type="PROSITE" id="PS51462">
    <property type="entry name" value="NUDIX"/>
    <property type="match status" value="1"/>
</dbReference>
<dbReference type="InterPro" id="IPR000086">
    <property type="entry name" value="NUDIX_hydrolase_dom"/>
</dbReference>
<dbReference type="Proteomes" id="UP001161580">
    <property type="component" value="Unassembled WGS sequence"/>
</dbReference>
<dbReference type="AlphaFoldDB" id="A0AAE3U065"/>
<feature type="domain" description="Nudix hydrolase" evidence="3">
    <location>
        <begin position="30"/>
        <end position="154"/>
    </location>
</feature>
<dbReference type="PANTHER" id="PTHR43046:SF14">
    <property type="entry name" value="MUTT_NUDIX FAMILY PROTEIN"/>
    <property type="match status" value="1"/>
</dbReference>
<gene>
    <name evidence="4" type="ORF">MRS75_02735</name>
</gene>
<dbReference type="GO" id="GO:0016787">
    <property type="term" value="F:hydrolase activity"/>
    <property type="evidence" value="ECO:0007669"/>
    <property type="project" value="UniProtKB-KW"/>
</dbReference>
<dbReference type="CDD" id="cd04680">
    <property type="entry name" value="NUDIX_Hydrolase"/>
    <property type="match status" value="1"/>
</dbReference>
<dbReference type="Pfam" id="PF00293">
    <property type="entry name" value="NUDIX"/>
    <property type="match status" value="1"/>
</dbReference>